<gene>
    <name evidence="1" type="ORF">FALBO_10990</name>
</gene>
<name>A0A8H4L3E4_9HYPO</name>
<protein>
    <submittedName>
        <fullName evidence="1">Uncharacterized protein</fullName>
    </submittedName>
</protein>
<organism evidence="1 2">
    <name type="scientific">Fusarium albosuccineum</name>
    <dbReference type="NCBI Taxonomy" id="1237068"/>
    <lineage>
        <taxon>Eukaryota</taxon>
        <taxon>Fungi</taxon>
        <taxon>Dikarya</taxon>
        <taxon>Ascomycota</taxon>
        <taxon>Pezizomycotina</taxon>
        <taxon>Sordariomycetes</taxon>
        <taxon>Hypocreomycetidae</taxon>
        <taxon>Hypocreales</taxon>
        <taxon>Nectriaceae</taxon>
        <taxon>Fusarium</taxon>
        <taxon>Fusarium decemcellulare species complex</taxon>
    </lineage>
</organism>
<keyword evidence="2" id="KW-1185">Reference proteome</keyword>
<dbReference type="AlphaFoldDB" id="A0A8H4L3E4"/>
<dbReference type="Proteomes" id="UP000554235">
    <property type="component" value="Unassembled WGS sequence"/>
</dbReference>
<accession>A0A8H4L3E4</accession>
<proteinExistence type="predicted"/>
<sequence>MATLGNPKSEASPFELRDEADIDTAVKVLYCGLWTYCCNLYGVGIGEAASEFIENYCSTEISQASQDVKALEDASMLKLLKSFVKAYLADEGLMLGYQRQMESATIQLIRTSCYEGHLEPEYIS</sequence>
<evidence type="ECO:0000313" key="1">
    <source>
        <dbReference type="EMBL" id="KAF4462202.1"/>
    </source>
</evidence>
<reference evidence="1 2" key="1">
    <citation type="submission" date="2020-01" db="EMBL/GenBank/DDBJ databases">
        <title>Identification and distribution of gene clusters putatively required for synthesis of sphingolipid metabolism inhibitors in phylogenetically diverse species of the filamentous fungus Fusarium.</title>
        <authorList>
            <person name="Kim H.-S."/>
            <person name="Busman M."/>
            <person name="Brown D.W."/>
            <person name="Divon H."/>
            <person name="Uhlig S."/>
            <person name="Proctor R.H."/>
        </authorList>
    </citation>
    <scope>NUCLEOTIDE SEQUENCE [LARGE SCALE GENOMIC DNA]</scope>
    <source>
        <strain evidence="1 2">NRRL 20459</strain>
    </source>
</reference>
<comment type="caution">
    <text evidence="1">The sequence shown here is derived from an EMBL/GenBank/DDBJ whole genome shotgun (WGS) entry which is preliminary data.</text>
</comment>
<dbReference type="EMBL" id="JAADYS010001573">
    <property type="protein sequence ID" value="KAF4462202.1"/>
    <property type="molecule type" value="Genomic_DNA"/>
</dbReference>
<evidence type="ECO:0000313" key="2">
    <source>
        <dbReference type="Proteomes" id="UP000554235"/>
    </source>
</evidence>